<sequence>MMTIITRGASGMGDKFAAHDARAIVIAEPREFPAHDARAIVIANVDRVVSVRFGMGMRFGMVSDRVVGCGSEIGLWV</sequence>
<dbReference type="InParanoid" id="A0A7N2LSQ0"/>
<keyword evidence="2" id="KW-1185">Reference proteome</keyword>
<dbReference type="Gramene" id="QL05p081250:mrna">
    <property type="protein sequence ID" value="QL05p081250:mrna"/>
    <property type="gene ID" value="QL05p081250"/>
</dbReference>
<protein>
    <submittedName>
        <fullName evidence="1">Uncharacterized protein</fullName>
    </submittedName>
</protein>
<reference evidence="1 2" key="1">
    <citation type="journal article" date="2016" name="G3 (Bethesda)">
        <title>First Draft Assembly and Annotation of the Genome of a California Endemic Oak Quercus lobata Nee (Fagaceae).</title>
        <authorList>
            <person name="Sork V.L."/>
            <person name="Fitz-Gibbon S.T."/>
            <person name="Puiu D."/>
            <person name="Crepeau M."/>
            <person name="Gugger P.F."/>
            <person name="Sherman R."/>
            <person name="Stevens K."/>
            <person name="Langley C.H."/>
            <person name="Pellegrini M."/>
            <person name="Salzberg S.L."/>
        </authorList>
    </citation>
    <scope>NUCLEOTIDE SEQUENCE [LARGE SCALE GENOMIC DNA]</scope>
    <source>
        <strain evidence="1 2">cv. SW786</strain>
    </source>
</reference>
<evidence type="ECO:0000313" key="1">
    <source>
        <dbReference type="EnsemblPlants" id="QL05p081250:mrna"/>
    </source>
</evidence>
<accession>A0A7N2LSQ0</accession>
<dbReference type="EnsemblPlants" id="QL05p081250:mrna">
    <property type="protein sequence ID" value="QL05p081250:mrna"/>
    <property type="gene ID" value="QL05p081250"/>
</dbReference>
<dbReference type="EMBL" id="LRBV02000005">
    <property type="status" value="NOT_ANNOTATED_CDS"/>
    <property type="molecule type" value="Genomic_DNA"/>
</dbReference>
<dbReference type="Proteomes" id="UP000594261">
    <property type="component" value="Chromosome 5"/>
</dbReference>
<proteinExistence type="predicted"/>
<reference evidence="1" key="2">
    <citation type="submission" date="2021-01" db="UniProtKB">
        <authorList>
            <consortium name="EnsemblPlants"/>
        </authorList>
    </citation>
    <scope>IDENTIFICATION</scope>
</reference>
<name>A0A7N2LSQ0_QUELO</name>
<evidence type="ECO:0000313" key="2">
    <source>
        <dbReference type="Proteomes" id="UP000594261"/>
    </source>
</evidence>
<dbReference type="AlphaFoldDB" id="A0A7N2LSQ0"/>
<organism evidence="1 2">
    <name type="scientific">Quercus lobata</name>
    <name type="common">Valley oak</name>
    <dbReference type="NCBI Taxonomy" id="97700"/>
    <lineage>
        <taxon>Eukaryota</taxon>
        <taxon>Viridiplantae</taxon>
        <taxon>Streptophyta</taxon>
        <taxon>Embryophyta</taxon>
        <taxon>Tracheophyta</taxon>
        <taxon>Spermatophyta</taxon>
        <taxon>Magnoliopsida</taxon>
        <taxon>eudicotyledons</taxon>
        <taxon>Gunneridae</taxon>
        <taxon>Pentapetalae</taxon>
        <taxon>rosids</taxon>
        <taxon>fabids</taxon>
        <taxon>Fagales</taxon>
        <taxon>Fagaceae</taxon>
        <taxon>Quercus</taxon>
    </lineage>
</organism>